<keyword evidence="3" id="KW-1185">Reference proteome</keyword>
<feature type="domain" description="Transcription activator GCR1-like" evidence="1">
    <location>
        <begin position="5"/>
        <end position="79"/>
    </location>
</feature>
<dbReference type="GO" id="GO:0060963">
    <property type="term" value="P:positive regulation of ribosomal protein gene transcription by RNA polymerase II"/>
    <property type="evidence" value="ECO:0007669"/>
    <property type="project" value="TreeGrafter"/>
</dbReference>
<evidence type="ECO:0000313" key="2">
    <source>
        <dbReference type="EMBL" id="ODN74657.1"/>
    </source>
</evidence>
<dbReference type="RefSeq" id="XP_018990438.1">
    <property type="nucleotide sequence ID" value="XM_019141631.1"/>
</dbReference>
<protein>
    <recommendedName>
        <fullName evidence="1">Transcription activator GCR1-like domain-containing protein</fullName>
    </recommendedName>
</protein>
<dbReference type="GO" id="GO:0000981">
    <property type="term" value="F:DNA-binding transcription factor activity, RNA polymerase II-specific"/>
    <property type="evidence" value="ECO:0007669"/>
    <property type="project" value="TreeGrafter"/>
</dbReference>
<sequence length="107" mass="12432">MFTHKMFQSVKHVVDLWDQYVIGCNGRMPVRELSELSDFKKDATEKGFLQRRSPIYNQVRSLASKRRITETDTAHLLETFGLARNMELNKLCDTLKSAEKVTLQIDI</sequence>
<dbReference type="Pfam" id="PF12550">
    <property type="entry name" value="GCR1_C"/>
    <property type="match status" value="1"/>
</dbReference>
<dbReference type="OrthoDB" id="2575514at2759"/>
<dbReference type="Proteomes" id="UP000094065">
    <property type="component" value="Unassembled WGS sequence"/>
</dbReference>
<name>A0A1E3HE89_9TREE</name>
<dbReference type="GeneID" id="30158306"/>
<accession>A0A1E3HE89</accession>
<dbReference type="PANTHER" id="PTHR37784:SF2">
    <property type="entry name" value="HIGH-OSMOLARITY-INDUCED TRANSCRIPTION PROTEIN 1"/>
    <property type="match status" value="1"/>
</dbReference>
<dbReference type="InterPro" id="IPR052146">
    <property type="entry name" value="HOT1"/>
</dbReference>
<comment type="caution">
    <text evidence="2">The sequence shown here is derived from an EMBL/GenBank/DDBJ whole genome shotgun (WGS) entry which is preliminary data.</text>
</comment>
<organism evidence="2 3">
    <name type="scientific">Cryptococcus amylolentus CBS 6039</name>
    <dbReference type="NCBI Taxonomy" id="1295533"/>
    <lineage>
        <taxon>Eukaryota</taxon>
        <taxon>Fungi</taxon>
        <taxon>Dikarya</taxon>
        <taxon>Basidiomycota</taxon>
        <taxon>Agaricomycotina</taxon>
        <taxon>Tremellomycetes</taxon>
        <taxon>Tremellales</taxon>
        <taxon>Cryptococcaceae</taxon>
        <taxon>Cryptococcus</taxon>
    </lineage>
</organism>
<evidence type="ECO:0000259" key="1">
    <source>
        <dbReference type="Pfam" id="PF12550"/>
    </source>
</evidence>
<reference evidence="2 3" key="1">
    <citation type="submission" date="2016-06" db="EMBL/GenBank/DDBJ databases">
        <title>Evolution of pathogenesis and genome organization in the Tremellales.</title>
        <authorList>
            <person name="Cuomo C."/>
            <person name="Litvintseva A."/>
            <person name="Heitman J."/>
            <person name="Chen Y."/>
            <person name="Sun S."/>
            <person name="Springer D."/>
            <person name="Dromer F."/>
            <person name="Young S."/>
            <person name="Zeng Q."/>
            <person name="Chapman S."/>
            <person name="Gujja S."/>
            <person name="Saif S."/>
            <person name="Birren B."/>
        </authorList>
    </citation>
    <scope>NUCLEOTIDE SEQUENCE [LARGE SCALE GENOMIC DNA]</scope>
    <source>
        <strain evidence="2 3">CBS 6039</strain>
    </source>
</reference>
<gene>
    <name evidence="2" type="ORF">L202_06997</name>
</gene>
<dbReference type="GO" id="GO:0000978">
    <property type="term" value="F:RNA polymerase II cis-regulatory region sequence-specific DNA binding"/>
    <property type="evidence" value="ECO:0007669"/>
    <property type="project" value="TreeGrafter"/>
</dbReference>
<dbReference type="InterPro" id="IPR022210">
    <property type="entry name" value="TF_GCR1-like"/>
</dbReference>
<dbReference type="PANTHER" id="PTHR37784">
    <property type="entry name" value="PROTEIN MSN1"/>
    <property type="match status" value="1"/>
</dbReference>
<dbReference type="AlphaFoldDB" id="A0A1E3HE89"/>
<dbReference type="EMBL" id="AWGJ01000011">
    <property type="protein sequence ID" value="ODN74657.1"/>
    <property type="molecule type" value="Genomic_DNA"/>
</dbReference>
<evidence type="ECO:0000313" key="3">
    <source>
        <dbReference type="Proteomes" id="UP000094065"/>
    </source>
</evidence>
<proteinExistence type="predicted"/>